<dbReference type="NCBIfam" id="TIGR02228">
    <property type="entry name" value="sigpep_I_arch"/>
    <property type="match status" value="1"/>
</dbReference>
<reference evidence="14" key="1">
    <citation type="submission" date="2022-12" db="EMBL/GenBank/DDBJ databases">
        <title>Draft genome assemblies for two species of Escallonia (Escalloniales).</title>
        <authorList>
            <person name="Chanderbali A."/>
            <person name="Dervinis C."/>
            <person name="Anghel I."/>
            <person name="Soltis D."/>
            <person name="Soltis P."/>
            <person name="Zapata F."/>
        </authorList>
    </citation>
    <scope>NUCLEOTIDE SEQUENCE</scope>
    <source>
        <strain evidence="14">UCBG64.0493</strain>
        <tissue evidence="14">Leaf</tissue>
    </source>
</reference>
<evidence type="ECO:0000256" key="8">
    <source>
        <dbReference type="ARBA" id="ARBA00022692"/>
    </source>
</evidence>
<comment type="similarity">
    <text evidence="3">Belongs to the peptidase S26B family.</text>
</comment>
<dbReference type="GO" id="GO:0009003">
    <property type="term" value="F:signal peptidase activity"/>
    <property type="evidence" value="ECO:0007669"/>
    <property type="project" value="UniProtKB-EC"/>
</dbReference>
<accession>A0AA88VF63</accession>
<keyword evidence="7" id="KW-0378">Hydrolase</keyword>
<evidence type="ECO:0000256" key="11">
    <source>
        <dbReference type="ARBA" id="ARBA00045533"/>
    </source>
</evidence>
<evidence type="ECO:0000256" key="12">
    <source>
        <dbReference type="SAM" id="Phobius"/>
    </source>
</evidence>
<keyword evidence="7" id="KW-0645">Protease</keyword>
<dbReference type="GO" id="GO:0006465">
    <property type="term" value="P:signal peptide processing"/>
    <property type="evidence" value="ECO:0007669"/>
    <property type="project" value="InterPro"/>
</dbReference>
<dbReference type="InterPro" id="IPR001733">
    <property type="entry name" value="Peptidase_S26B"/>
</dbReference>
<organism evidence="14 15">
    <name type="scientific">Escallonia herrerae</name>
    <dbReference type="NCBI Taxonomy" id="1293975"/>
    <lineage>
        <taxon>Eukaryota</taxon>
        <taxon>Viridiplantae</taxon>
        <taxon>Streptophyta</taxon>
        <taxon>Embryophyta</taxon>
        <taxon>Tracheophyta</taxon>
        <taxon>Spermatophyta</taxon>
        <taxon>Magnoliopsida</taxon>
        <taxon>eudicotyledons</taxon>
        <taxon>Gunneridae</taxon>
        <taxon>Pentapetalae</taxon>
        <taxon>asterids</taxon>
        <taxon>campanulids</taxon>
        <taxon>Escalloniales</taxon>
        <taxon>Escalloniaceae</taxon>
        <taxon>Escallonia</taxon>
    </lineage>
</organism>
<keyword evidence="9 12" id="KW-1133">Transmembrane helix</keyword>
<comment type="subcellular location">
    <subcellularLocation>
        <location evidence="2">Endoplasmic reticulum membrane</location>
        <topology evidence="2">Single-pass type II membrane protein</topology>
    </subcellularLocation>
</comment>
<evidence type="ECO:0000256" key="6">
    <source>
        <dbReference type="ARBA" id="ARBA00021755"/>
    </source>
</evidence>
<dbReference type="PRINTS" id="PR00728">
    <property type="entry name" value="SIGNALPTASE"/>
</dbReference>
<evidence type="ECO:0000256" key="10">
    <source>
        <dbReference type="ARBA" id="ARBA00023136"/>
    </source>
</evidence>
<dbReference type="CDD" id="cd06530">
    <property type="entry name" value="S26_SPase_I"/>
    <property type="match status" value="1"/>
</dbReference>
<dbReference type="SUPFAM" id="SSF51306">
    <property type="entry name" value="LexA/Signal peptidase"/>
    <property type="match status" value="1"/>
</dbReference>
<dbReference type="PANTHER" id="PTHR10806:SF6">
    <property type="entry name" value="SIGNAL PEPTIDASE COMPLEX CATALYTIC SUBUNIT SEC11"/>
    <property type="match status" value="1"/>
</dbReference>
<evidence type="ECO:0000256" key="4">
    <source>
        <dbReference type="ARBA" id="ARBA00013208"/>
    </source>
</evidence>
<evidence type="ECO:0000256" key="1">
    <source>
        <dbReference type="ARBA" id="ARBA00000677"/>
    </source>
</evidence>
<dbReference type="GO" id="GO:0004252">
    <property type="term" value="F:serine-type endopeptidase activity"/>
    <property type="evidence" value="ECO:0007669"/>
    <property type="project" value="InterPro"/>
</dbReference>
<comment type="function">
    <text evidence="11">Catalytic component of the signal peptidase complex (SPC) which catalyzes the cleavage of N-terminal signal sequences from nascent proteins as they are translocated into the lumen of the endoplasmic reticulum. Specifically cleaves N-terminal signal peptides that contain a hydrophobic alpha-helix (h-region) shorter than 18-20 amino acids.</text>
</comment>
<protein>
    <recommendedName>
        <fullName evidence="5">Signal peptidase complex catalytic subunit SEC11</fullName>
        <ecNumber evidence="4">3.4.21.89</ecNumber>
    </recommendedName>
    <alternativeName>
        <fullName evidence="6">Signal peptidase complex catalytic subunit sec11</fullName>
    </alternativeName>
</protein>
<dbReference type="GO" id="GO:0005787">
    <property type="term" value="C:signal peptidase complex"/>
    <property type="evidence" value="ECO:0007669"/>
    <property type="project" value="TreeGrafter"/>
</dbReference>
<evidence type="ECO:0000313" key="15">
    <source>
        <dbReference type="Proteomes" id="UP001188597"/>
    </source>
</evidence>
<dbReference type="AlphaFoldDB" id="A0AA88VF63"/>
<dbReference type="InterPro" id="IPR019533">
    <property type="entry name" value="Peptidase_S26"/>
</dbReference>
<feature type="domain" description="Peptidase S24/S26A/S26B/S26C" evidence="13">
    <location>
        <begin position="31"/>
        <end position="108"/>
    </location>
</feature>
<dbReference type="InterPro" id="IPR036286">
    <property type="entry name" value="LexA/Signal_pep-like_sf"/>
</dbReference>
<dbReference type="Proteomes" id="UP001188597">
    <property type="component" value="Unassembled WGS sequence"/>
</dbReference>
<comment type="caution">
    <text evidence="14">The sequence shown here is derived from an EMBL/GenBank/DDBJ whole genome shotgun (WGS) entry which is preliminary data.</text>
</comment>
<name>A0AA88VF63_9ASTE</name>
<feature type="transmembrane region" description="Helical" evidence="12">
    <location>
        <begin position="20"/>
        <end position="39"/>
    </location>
</feature>
<sequence length="222" mass="24921">MDSFSLNNAHRGVIITHALMLWKLWICLSGSGSPVVVVLTGSMEPGFRKGDVLFLYMNDSPIRSGEIVVFQVEGWDIPIVHRAIKVHQHWNGDEFNILTKGDNNSVDDRHGIYADDQLWLERNHIEREKVNAKSLRNPLSVISILAKDVSDLAFKEICSPILKRLHPLVVGVAAPTLHACYGDELKQFVLKLVNSTSRSKKMYASFSFVNESLISHFVAIAE</sequence>
<dbReference type="EC" id="3.4.21.89" evidence="4"/>
<dbReference type="InterPro" id="IPR015927">
    <property type="entry name" value="Peptidase_S24_S26A/B/C"/>
</dbReference>
<evidence type="ECO:0000313" key="14">
    <source>
        <dbReference type="EMBL" id="KAK3007716.1"/>
    </source>
</evidence>
<dbReference type="EMBL" id="JAVXUP010001834">
    <property type="protein sequence ID" value="KAK3007716.1"/>
    <property type="molecule type" value="Genomic_DNA"/>
</dbReference>
<keyword evidence="10 12" id="KW-0472">Membrane</keyword>
<proteinExistence type="inferred from homology"/>
<evidence type="ECO:0000256" key="7">
    <source>
        <dbReference type="ARBA" id="ARBA00022670"/>
    </source>
</evidence>
<dbReference type="Pfam" id="PF00717">
    <property type="entry name" value="Peptidase_S24"/>
    <property type="match status" value="1"/>
</dbReference>
<evidence type="ECO:0000256" key="9">
    <source>
        <dbReference type="ARBA" id="ARBA00022989"/>
    </source>
</evidence>
<keyword evidence="15" id="KW-1185">Reference proteome</keyword>
<evidence type="ECO:0000259" key="13">
    <source>
        <dbReference type="Pfam" id="PF00717"/>
    </source>
</evidence>
<gene>
    <name evidence="14" type="ORF">RJ639_015061</name>
</gene>
<evidence type="ECO:0000256" key="2">
    <source>
        <dbReference type="ARBA" id="ARBA00004648"/>
    </source>
</evidence>
<evidence type="ECO:0000256" key="5">
    <source>
        <dbReference type="ARBA" id="ARBA00019685"/>
    </source>
</evidence>
<comment type="catalytic activity">
    <reaction evidence="1">
        <text>Cleavage of hydrophobic, N-terminal signal or leader sequences from secreted and periplasmic proteins.</text>
        <dbReference type="EC" id="3.4.21.89"/>
    </reaction>
</comment>
<dbReference type="PANTHER" id="PTHR10806">
    <property type="entry name" value="SIGNAL PEPTIDASE COMPLEX CATALYTIC SUBUNIT SEC11"/>
    <property type="match status" value="1"/>
</dbReference>
<keyword evidence="8 12" id="KW-0812">Transmembrane</keyword>
<evidence type="ECO:0000256" key="3">
    <source>
        <dbReference type="ARBA" id="ARBA00011035"/>
    </source>
</evidence>